<dbReference type="InterPro" id="IPR058538">
    <property type="entry name" value="Ig_TPPC8_2nd"/>
</dbReference>
<dbReference type="OrthoDB" id="437922at2759"/>
<evidence type="ECO:0000259" key="3">
    <source>
        <dbReference type="Pfam" id="PF24545"/>
    </source>
</evidence>
<protein>
    <submittedName>
        <fullName evidence="4">Trafficking protein particle complex subunit 8</fullName>
    </submittedName>
</protein>
<reference evidence="4" key="1">
    <citation type="submission" date="2018-07" db="EMBL/GenBank/DDBJ databases">
        <authorList>
            <person name="Gao Z.-S."/>
            <person name="Jia H.-M."/>
            <person name="Jia H.-J."/>
            <person name="Cai Q.-L."/>
            <person name="Wang Y."/>
            <person name="Zhao H.-B."/>
        </authorList>
    </citation>
    <scope>NUCLEOTIDE SEQUENCE</scope>
    <source>
        <tissue evidence="4">Leaves</tissue>
    </source>
</reference>
<feature type="domain" description="TPPC8 second Ig-like" evidence="2">
    <location>
        <begin position="854"/>
        <end position="973"/>
    </location>
</feature>
<reference evidence="4 6" key="2">
    <citation type="journal article" date="2019" name="Plant Biotechnol. J.">
        <title>The red bayberry genome and genetic basis of sex determination.</title>
        <authorList>
            <person name="Jia H.M."/>
            <person name="Jia H.J."/>
            <person name="Cai Q.L."/>
            <person name="Wang Y."/>
            <person name="Zhao H.B."/>
            <person name="Yang W.F."/>
            <person name="Wang G.Y."/>
            <person name="Li Y.H."/>
            <person name="Zhan D.L."/>
            <person name="Shen Y.T."/>
            <person name="Niu Q.F."/>
            <person name="Chang L."/>
            <person name="Qiu J."/>
            <person name="Zhao L."/>
            <person name="Xie H.B."/>
            <person name="Fu W.Y."/>
            <person name="Jin J."/>
            <person name="Li X.W."/>
            <person name="Jiao Y."/>
            <person name="Zhou C.C."/>
            <person name="Tu T."/>
            <person name="Chai C.Y."/>
            <person name="Gao J.L."/>
            <person name="Fan L.J."/>
            <person name="van de Weg E."/>
            <person name="Wang J.Y."/>
            <person name="Gao Z.S."/>
        </authorList>
    </citation>
    <scope>NUCLEOTIDE SEQUENCE [LARGE SCALE GENOMIC DNA]</scope>
    <source>
        <tissue evidence="4">Leaves</tissue>
    </source>
</reference>
<dbReference type="Pfam" id="PF24544">
    <property type="entry name" value="Ig_TPPC8_2nd"/>
    <property type="match status" value="1"/>
</dbReference>
<feature type="domain" description="TPPC8 first Ig-like" evidence="3">
    <location>
        <begin position="649"/>
        <end position="802"/>
    </location>
</feature>
<gene>
    <name evidence="4" type="ORF">CJ030_MR0G004691</name>
    <name evidence="5" type="ORF">CJ030_MR0G004695</name>
</gene>
<reference evidence="4" key="3">
    <citation type="submission" date="2019-09" db="EMBL/GenBank/DDBJ databases">
        <authorList>
            <person name="Gao Z."/>
        </authorList>
    </citation>
    <scope>NUCLEOTIDE SEQUENCE</scope>
    <source>
        <tissue evidence="4">Leaves</tissue>
    </source>
</reference>
<sequence>MDPANTLLGKMLLDEITPVVMVLSTPLVEEACLKNGLSFVEMLRPFCVFNNIDVPVRTVSDQPYRLQKFKLRLFSASDIREPNMEVAKERLKQVITQAGEKDDLCSDPPQTSKLLTSSGSEIQPSWFEFFNKELIQTVSFSDHEAFDHPVACLLVVSSKDEQPINRFVDLFNTNKLPSLLNDGAMDPKILKHYLLVHDNQDSTQAKAAKILTEMRNTFGLSDCQLLCINSSPTELVERQDNPWAPFKSDDSPSQRLGCFLNTDDVNEMKDLMQDLSSKHIIPCMEQKIRVLNQQVSATRKGFRNQIKNLWWRKGKEDAADFPNGPMYTFSSIESQIRVLGDYAFMLRDYEIALSNYRLISTDYKLDKAWKRYAGVQVFIAHSYFVGDDLVVNIMPRNETTHRIKLSCGKKAHGVMISLCIKEMMGLTFFMSDQSRKEAEYCMENAFNTYLKMGSSGQQNATRCGLWWVEMLKTGDQYKEAATVYFRICDEEPLHSAVMLEQASYCYLLSKPPMLRKLGFHLVISGDQYKKCGQIKHAIRTYRSAISVFEGTTWDHIKDHVHFHIGKWYAIFGMYDRAVKHMLEVLACSHQPKTTQELFLRDFLQIVEKTGETFELVKLQLPKLNLSSLKVVFEDHRTYASPAAATVRESLWRSLEEDMTPSLSTGRTNWLELQSTLISKNYRESTVCIAGEEVKVAIEFKNPLQIPIAISSVSLMCELSAVSDENKSDASSSTVELQNDDGLNNSTINRDMSSENSSFTLSEVDLSLEGGGTSLVQLTVTPKVEGILQIIGVRWKLSGSVVGLYNFDSNQMKKKIPKGRWKAHSPSDSLKFIVIKSVPRLEGSIHSLPEKAYAGDVRHIVLELRNQSESPVQNLKMKISHPRFLKIGNHENLRAEFPSCLEKKTVSEQSGVHASSNNLSQTVFLFPKDTLVQGETPLLWPLWFRAAVPGSFSLYITVYYEMGDISSVLKYRTLRMRYDLQVLPSLEVSFQISPCPSRLQEFLVRMDVVNSTSSHGFQVHQLSTVGHQWEISLLQPVNTAFPSQSLMAGQTLTCFFMLKSCRKSLTSKDEISTICPLLERDVRLGSEGSNGPLFDIRSSPLADFHHYERLQQGMSQQGDPNAVDFILISRPLESNITPGASDPSHGVASVRIGTFDSVNSADHLNDGTAVSSAYPSGDQAGWHDASIVDEIKVTSDVHGARVGKSLSLDSVPPFIWSGTSSTRIKLGPMSASEIPLQICVFSPGIYNLSNYALHWRLLTSDDSGDQEGTSQSSGTCQGYPYYLIVLQLT</sequence>
<proteinExistence type="predicted"/>
<name>A0A6A1UL77_9ROSI</name>
<dbReference type="Pfam" id="PF24545">
    <property type="entry name" value="Ig_TPPC8_1st"/>
    <property type="match status" value="1"/>
</dbReference>
<comment type="caution">
    <text evidence="4">The sequence shown here is derived from an EMBL/GenBank/DDBJ whole genome shotgun (WGS) entry which is preliminary data.</text>
</comment>
<dbReference type="Proteomes" id="UP000516437">
    <property type="component" value="Unassembled WGS sequence"/>
</dbReference>
<feature type="region of interest" description="Disordered" evidence="1">
    <location>
        <begin position="727"/>
        <end position="754"/>
    </location>
</feature>
<evidence type="ECO:0000313" key="6">
    <source>
        <dbReference type="Proteomes" id="UP000516437"/>
    </source>
</evidence>
<dbReference type="EMBL" id="RXIC02000092">
    <property type="protein sequence ID" value="KAB1201155.1"/>
    <property type="molecule type" value="Genomic_DNA"/>
</dbReference>
<evidence type="ECO:0000313" key="4">
    <source>
        <dbReference type="EMBL" id="KAB1201155.1"/>
    </source>
</evidence>
<evidence type="ECO:0000313" key="5">
    <source>
        <dbReference type="EMBL" id="KAB1201159.1"/>
    </source>
</evidence>
<dbReference type="InterPro" id="IPR058541">
    <property type="entry name" value="Ig_TPPC8_1st"/>
</dbReference>
<keyword evidence="6" id="KW-1185">Reference proteome</keyword>
<dbReference type="InterPro" id="IPR024420">
    <property type="entry name" value="TRAPP_III_complex_Trs85"/>
</dbReference>
<dbReference type="EMBL" id="RXIC02000092">
    <property type="protein sequence ID" value="KAB1201159.1"/>
    <property type="molecule type" value="Genomic_DNA"/>
</dbReference>
<dbReference type="GO" id="GO:1990072">
    <property type="term" value="C:TRAPPIII protein complex"/>
    <property type="evidence" value="ECO:0007669"/>
    <property type="project" value="TreeGrafter"/>
</dbReference>
<organism evidence="4 6">
    <name type="scientific">Morella rubra</name>
    <name type="common">Chinese bayberry</name>
    <dbReference type="NCBI Taxonomy" id="262757"/>
    <lineage>
        <taxon>Eukaryota</taxon>
        <taxon>Viridiplantae</taxon>
        <taxon>Streptophyta</taxon>
        <taxon>Embryophyta</taxon>
        <taxon>Tracheophyta</taxon>
        <taxon>Spermatophyta</taxon>
        <taxon>Magnoliopsida</taxon>
        <taxon>eudicotyledons</taxon>
        <taxon>Gunneridae</taxon>
        <taxon>Pentapetalae</taxon>
        <taxon>rosids</taxon>
        <taxon>fabids</taxon>
        <taxon>Fagales</taxon>
        <taxon>Myricaceae</taxon>
        <taxon>Morella</taxon>
    </lineage>
</organism>
<evidence type="ECO:0000256" key="1">
    <source>
        <dbReference type="SAM" id="MobiDB-lite"/>
    </source>
</evidence>
<dbReference type="PANTHER" id="PTHR12975:SF6">
    <property type="entry name" value="TRAFFICKING PROTEIN PARTICLE COMPLEX SUBUNIT 8"/>
    <property type="match status" value="1"/>
</dbReference>
<dbReference type="PANTHER" id="PTHR12975">
    <property type="entry name" value="TRANSPORT PROTEIN TRAPP"/>
    <property type="match status" value="1"/>
</dbReference>
<feature type="compositionally biased region" description="Polar residues" evidence="1">
    <location>
        <begin position="728"/>
        <end position="754"/>
    </location>
</feature>
<dbReference type="Pfam" id="PF12739">
    <property type="entry name" value="TRAPPC-Trs85"/>
    <property type="match status" value="1"/>
</dbReference>
<evidence type="ECO:0000259" key="2">
    <source>
        <dbReference type="Pfam" id="PF24544"/>
    </source>
</evidence>
<dbReference type="InterPro" id="IPR011990">
    <property type="entry name" value="TPR-like_helical_dom_sf"/>
</dbReference>
<dbReference type="SUPFAM" id="SSF48452">
    <property type="entry name" value="TPR-like"/>
    <property type="match status" value="1"/>
</dbReference>
<accession>A0A6A1UL77</accession>